<dbReference type="GeneID" id="28894910"/>
<feature type="region of interest" description="Disordered" evidence="1">
    <location>
        <begin position="282"/>
        <end position="464"/>
    </location>
</feature>
<feature type="compositionally biased region" description="Low complexity" evidence="1">
    <location>
        <begin position="33"/>
        <end position="48"/>
    </location>
</feature>
<feature type="compositionally biased region" description="Polar residues" evidence="1">
    <location>
        <begin position="198"/>
        <end position="216"/>
    </location>
</feature>
<dbReference type="PANTHER" id="PTHR12751">
    <property type="entry name" value="PHOSPHATASE AND ACTIN REGULATOR PHACTR"/>
    <property type="match status" value="1"/>
</dbReference>
<evidence type="ECO:0008006" key="4">
    <source>
        <dbReference type="Google" id="ProtNLM"/>
    </source>
</evidence>
<reference evidence="2 3" key="1">
    <citation type="journal article" date="2016" name="Fungal Biol.">
        <title>The genome of Xylona heveae provides a window into fungal endophytism.</title>
        <authorList>
            <person name="Gazis R."/>
            <person name="Kuo A."/>
            <person name="Riley R."/>
            <person name="LaButti K."/>
            <person name="Lipzen A."/>
            <person name="Lin J."/>
            <person name="Amirebrahimi M."/>
            <person name="Hesse C.N."/>
            <person name="Spatafora J.W."/>
            <person name="Henrissat B."/>
            <person name="Hainaut M."/>
            <person name="Grigoriev I.V."/>
            <person name="Hibbett D.S."/>
        </authorList>
    </citation>
    <scope>NUCLEOTIDE SEQUENCE [LARGE SCALE GENOMIC DNA]</scope>
    <source>
        <strain evidence="2 3">TC161</strain>
    </source>
</reference>
<feature type="region of interest" description="Disordered" evidence="1">
    <location>
        <begin position="1"/>
        <end position="57"/>
    </location>
</feature>
<feature type="region of interest" description="Disordered" evidence="1">
    <location>
        <begin position="76"/>
        <end position="216"/>
    </location>
</feature>
<dbReference type="PANTHER" id="PTHR12751:SF18">
    <property type="entry name" value="PHOSPHATASE AND ACTIN REGULATOR 1"/>
    <property type="match status" value="1"/>
</dbReference>
<dbReference type="AlphaFoldDB" id="A0A161TDQ1"/>
<feature type="compositionally biased region" description="Polar residues" evidence="1">
    <location>
        <begin position="396"/>
        <end position="440"/>
    </location>
</feature>
<feature type="compositionally biased region" description="Low complexity" evidence="1">
    <location>
        <begin position="111"/>
        <end position="137"/>
    </location>
</feature>
<dbReference type="GO" id="GO:0003779">
    <property type="term" value="F:actin binding"/>
    <property type="evidence" value="ECO:0007669"/>
    <property type="project" value="TreeGrafter"/>
</dbReference>
<protein>
    <recommendedName>
        <fullName evidence="4">Protein BNI4</fullName>
    </recommendedName>
</protein>
<feature type="compositionally biased region" description="Polar residues" evidence="1">
    <location>
        <begin position="76"/>
        <end position="90"/>
    </location>
</feature>
<gene>
    <name evidence="2" type="ORF">L228DRAFT_208782</name>
</gene>
<accession>A0A161TDQ1</accession>
<feature type="compositionally biased region" description="Polar residues" evidence="1">
    <location>
        <begin position="149"/>
        <end position="181"/>
    </location>
</feature>
<feature type="compositionally biased region" description="Polar residues" evidence="1">
    <location>
        <begin position="699"/>
        <end position="713"/>
    </location>
</feature>
<dbReference type="OMA" id="EINNFKM"/>
<dbReference type="OrthoDB" id="5563016at2759"/>
<feature type="compositionally biased region" description="Basic and acidic residues" evidence="1">
    <location>
        <begin position="353"/>
        <end position="368"/>
    </location>
</feature>
<dbReference type="InParanoid" id="A0A161TDQ1"/>
<dbReference type="STRING" id="1328760.A0A161TDQ1"/>
<evidence type="ECO:0000313" key="2">
    <source>
        <dbReference type="EMBL" id="KZF24007.1"/>
    </source>
</evidence>
<keyword evidence="3" id="KW-1185">Reference proteome</keyword>
<feature type="region of interest" description="Disordered" evidence="1">
    <location>
        <begin position="697"/>
        <end position="731"/>
    </location>
</feature>
<dbReference type="Proteomes" id="UP000076632">
    <property type="component" value="Unassembled WGS sequence"/>
</dbReference>
<dbReference type="EMBL" id="KV407456">
    <property type="protein sequence ID" value="KZF24007.1"/>
    <property type="molecule type" value="Genomic_DNA"/>
</dbReference>
<name>A0A161TDQ1_XYLHT</name>
<organism evidence="2 3">
    <name type="scientific">Xylona heveae (strain CBS 132557 / TC161)</name>
    <dbReference type="NCBI Taxonomy" id="1328760"/>
    <lineage>
        <taxon>Eukaryota</taxon>
        <taxon>Fungi</taxon>
        <taxon>Dikarya</taxon>
        <taxon>Ascomycota</taxon>
        <taxon>Pezizomycotina</taxon>
        <taxon>Xylonomycetes</taxon>
        <taxon>Xylonales</taxon>
        <taxon>Xylonaceae</taxon>
        <taxon>Xylona</taxon>
    </lineage>
</organism>
<feature type="region of interest" description="Disordered" evidence="1">
    <location>
        <begin position="633"/>
        <end position="653"/>
    </location>
</feature>
<evidence type="ECO:0000313" key="3">
    <source>
        <dbReference type="Proteomes" id="UP000076632"/>
    </source>
</evidence>
<feature type="compositionally biased region" description="Polar residues" evidence="1">
    <location>
        <begin position="343"/>
        <end position="352"/>
    </location>
</feature>
<sequence length="825" mass="87458">MAALVQTLPQQTTSVTMLQTRPTSASGAFQTNSSQTTGSRSASGSRGTYNGSAGSGPAGPYRASLSPVAPYAFTSTPNLSSTASWQNKSTPHLRPEHRTLSAPVNPNGQLSSSSSSSGSSRNAGSSTSATSFSSDSSLGQKRMAKDDTSVPSGQKSTGKQFLDVNISSPSLEVPSVSQTAKPSPDRYRRNHRRAETNVPISSYSQQQQGGTLPSGSGMTYVGHLYNHAAQPSGSPVLQSHASFQNAPSIAGMPNFVANYTPQPRMASADDMLLYRRPTLEHAKQYSRRSISSFSSGDLATLSSDIRTASRPLKSRDSRSMGPPSPGQRELRAAQAKSPRGGSHSRNGSSESVQSHRSETRPSSVKRDASLAASASKQDPKHINIPARGTSEGKRPNQPSSLSKPTSMGTNASTKQPLSSGSNSKAAAPESSSTGVTNTPVADSKAVSPQHASPERDGKKGVKSRLRRAFSFGSAAELRRASAENNIYAAAQTNQQNRPFLSEHEAEQARKQEAAGIGEGIYSGQGNIFTGSTDNLSISSTASSASVMIRKMGKGMKRSTRSLAGLFRPKSVIGVPSADSAMPAASVGEVSMVTVEAEREKVNVNAKANEQMRGGTGFPKLERNSLDAVRRSIDLPRDGEGSTNELGRKRMSIAGGDKERAEVLAAVKKGILKRTGTDSGSSSPTAKTYDGKALELNLPNIPQANGTPGSTAPSTPADDQPPRSAHRRTESVGFEGDDYFTALANFSMNGAKSAPVTPQSMSRNISFSPRIQFHDTWPSGEYDRRGDIATCNRLTPMLAQQIKEELNTFKMEMEVHEQSKVYTHFF</sequence>
<feature type="compositionally biased region" description="Polar residues" evidence="1">
    <location>
        <begin position="7"/>
        <end position="32"/>
    </location>
</feature>
<evidence type="ECO:0000256" key="1">
    <source>
        <dbReference type="SAM" id="MobiDB-lite"/>
    </source>
</evidence>
<proteinExistence type="predicted"/>
<dbReference type="RefSeq" id="XP_018189562.1">
    <property type="nucleotide sequence ID" value="XM_018329773.1"/>
</dbReference>
<dbReference type="GO" id="GO:0030036">
    <property type="term" value="P:actin cytoskeleton organization"/>
    <property type="evidence" value="ECO:0007669"/>
    <property type="project" value="TreeGrafter"/>
</dbReference>